<dbReference type="InterPro" id="IPR012676">
    <property type="entry name" value="TGS-like"/>
</dbReference>
<dbReference type="CDD" id="cd04867">
    <property type="entry name" value="TGS_YchF_OLA1"/>
    <property type="match status" value="1"/>
</dbReference>
<name>A0ABU5V311_9GAMM</name>
<keyword evidence="5" id="KW-0460">Magnesium</keyword>
<accession>A0ABU5V311</accession>
<dbReference type="NCBIfam" id="TIGR00092">
    <property type="entry name" value="redox-regulated ATPase YchF"/>
    <property type="match status" value="1"/>
</dbReference>
<dbReference type="EMBL" id="JAYFUH010000079">
    <property type="protein sequence ID" value="MEA5667208.1"/>
    <property type="molecule type" value="Genomic_DNA"/>
</dbReference>
<comment type="cofactor">
    <cofactor evidence="1">
        <name>Mg(2+)</name>
        <dbReference type="ChEBI" id="CHEBI:18420"/>
    </cofactor>
</comment>
<evidence type="ECO:0000256" key="4">
    <source>
        <dbReference type="ARBA" id="ARBA00022840"/>
    </source>
</evidence>
<dbReference type="InterPro" id="IPR013029">
    <property type="entry name" value="YchF_C"/>
</dbReference>
<dbReference type="InterPro" id="IPR006073">
    <property type="entry name" value="GTP-bd"/>
</dbReference>
<dbReference type="Proteomes" id="UP001301653">
    <property type="component" value="Unassembled WGS sequence"/>
</dbReference>
<protein>
    <recommendedName>
        <fullName evidence="6">Ribosome-binding ATPase YchF</fullName>
    </recommendedName>
</protein>
<dbReference type="SUPFAM" id="SSF81271">
    <property type="entry name" value="TGS-like"/>
    <property type="match status" value="1"/>
</dbReference>
<comment type="function">
    <text evidence="6">ATPase that binds to both the 70S ribosome and the 50S ribosomal subunit in a nucleotide-independent manner.</text>
</comment>
<dbReference type="InterPro" id="IPR012675">
    <property type="entry name" value="Beta-grasp_dom_sf"/>
</dbReference>
<dbReference type="RefSeq" id="WP_132864883.1">
    <property type="nucleotide sequence ID" value="NZ_JAYFUH010000079.1"/>
</dbReference>
<dbReference type="PROSITE" id="PS51880">
    <property type="entry name" value="TGS"/>
    <property type="match status" value="1"/>
</dbReference>
<feature type="domain" description="OBG-type G" evidence="8">
    <location>
        <begin position="3"/>
        <end position="256"/>
    </location>
</feature>
<dbReference type="Gene3D" id="3.40.50.300">
    <property type="entry name" value="P-loop containing nucleotide triphosphate hydrolases"/>
    <property type="match status" value="1"/>
</dbReference>
<evidence type="ECO:0000256" key="2">
    <source>
        <dbReference type="ARBA" id="ARBA00022723"/>
    </source>
</evidence>
<dbReference type="InterPro" id="IPR004396">
    <property type="entry name" value="ATPase_YchF/OLA1"/>
</dbReference>
<reference evidence="10 11" key="1">
    <citation type="submission" date="2023-12" db="EMBL/GenBank/DDBJ databases">
        <title>Stenotrophomonas guangdongensis sp. nov., isolated from wilted pepper plants (Capsicum annuum).</title>
        <authorList>
            <person name="Qiu M."/>
            <person name="Li Y."/>
            <person name="Liu Q."/>
            <person name="Zhang X."/>
            <person name="Huang Y."/>
            <person name="Guo R."/>
            <person name="Hu M."/>
            <person name="Zhou J."/>
            <person name="Zhou X."/>
        </authorList>
    </citation>
    <scope>NUCLEOTIDE SEQUENCE [LARGE SCALE GENOMIC DNA]</scope>
    <source>
        <strain evidence="10 11">MH1</strain>
    </source>
</reference>
<evidence type="ECO:0000313" key="10">
    <source>
        <dbReference type="EMBL" id="MEA5667208.1"/>
    </source>
</evidence>
<dbReference type="PANTHER" id="PTHR23305:SF18">
    <property type="entry name" value="OBG-TYPE G DOMAIN-CONTAINING PROTEIN"/>
    <property type="match status" value="1"/>
</dbReference>
<dbReference type="Gene3D" id="1.10.150.300">
    <property type="entry name" value="TGS-like domain"/>
    <property type="match status" value="1"/>
</dbReference>
<evidence type="ECO:0000256" key="1">
    <source>
        <dbReference type="ARBA" id="ARBA00001946"/>
    </source>
</evidence>
<dbReference type="Pfam" id="PF01926">
    <property type="entry name" value="MMR_HSR1"/>
    <property type="match status" value="1"/>
</dbReference>
<dbReference type="InterPro" id="IPR027417">
    <property type="entry name" value="P-loop_NTPase"/>
</dbReference>
<dbReference type="SUPFAM" id="SSF52540">
    <property type="entry name" value="P-loop containing nucleoside triphosphate hydrolases"/>
    <property type="match status" value="1"/>
</dbReference>
<dbReference type="HAMAP" id="MF_00944">
    <property type="entry name" value="YchF_OLA1_ATPase"/>
    <property type="match status" value="1"/>
</dbReference>
<evidence type="ECO:0000259" key="9">
    <source>
        <dbReference type="PROSITE" id="PS51880"/>
    </source>
</evidence>
<dbReference type="Pfam" id="PF06071">
    <property type="entry name" value="YchF-GTPase_C"/>
    <property type="match status" value="1"/>
</dbReference>
<keyword evidence="7" id="KW-0175">Coiled coil</keyword>
<feature type="domain" description="TGS" evidence="9">
    <location>
        <begin position="278"/>
        <end position="361"/>
    </location>
</feature>
<evidence type="ECO:0000256" key="3">
    <source>
        <dbReference type="ARBA" id="ARBA00022741"/>
    </source>
</evidence>
<comment type="caution">
    <text evidence="10">The sequence shown here is derived from an EMBL/GenBank/DDBJ whole genome shotgun (WGS) entry which is preliminary data.</text>
</comment>
<comment type="similarity">
    <text evidence="6">Belongs to the TRAFAC class OBG-HflX-like GTPase superfamily. OBG GTPase family. YchF/OLA1 subfamily.</text>
</comment>
<gene>
    <name evidence="6 10" type="primary">ychF</name>
    <name evidence="10" type="ORF">VA603_06625</name>
</gene>
<dbReference type="InterPro" id="IPR004095">
    <property type="entry name" value="TGS"/>
</dbReference>
<organism evidence="10 11">
    <name type="scientific">Stenotrophomonas capsici</name>
    <dbReference type="NCBI Taxonomy" id="3110230"/>
    <lineage>
        <taxon>Bacteria</taxon>
        <taxon>Pseudomonadati</taxon>
        <taxon>Pseudomonadota</taxon>
        <taxon>Gammaproteobacteria</taxon>
        <taxon>Lysobacterales</taxon>
        <taxon>Lysobacteraceae</taxon>
        <taxon>Stenotrophomonas</taxon>
    </lineage>
</organism>
<evidence type="ECO:0000256" key="6">
    <source>
        <dbReference type="HAMAP-Rule" id="MF_00944"/>
    </source>
</evidence>
<keyword evidence="2" id="KW-0479">Metal-binding</keyword>
<dbReference type="PRINTS" id="PR00326">
    <property type="entry name" value="GTP1OBG"/>
</dbReference>
<feature type="binding site" evidence="6">
    <location>
        <begin position="12"/>
        <end position="17"/>
    </location>
    <ligand>
        <name>ATP</name>
        <dbReference type="ChEBI" id="CHEBI:30616"/>
    </ligand>
</feature>
<dbReference type="InterPro" id="IPR031167">
    <property type="entry name" value="G_OBG"/>
</dbReference>
<dbReference type="PROSITE" id="PS51710">
    <property type="entry name" value="G_OBG"/>
    <property type="match status" value="1"/>
</dbReference>
<dbReference type="InterPro" id="IPR041706">
    <property type="entry name" value="YchF_N"/>
</dbReference>
<dbReference type="Gene3D" id="3.10.20.30">
    <property type="match status" value="1"/>
</dbReference>
<dbReference type="PANTHER" id="PTHR23305">
    <property type="entry name" value="OBG GTPASE FAMILY"/>
    <property type="match status" value="1"/>
</dbReference>
<evidence type="ECO:0000259" key="8">
    <source>
        <dbReference type="PROSITE" id="PS51710"/>
    </source>
</evidence>
<evidence type="ECO:0000256" key="7">
    <source>
        <dbReference type="SAM" id="Coils"/>
    </source>
</evidence>
<dbReference type="CDD" id="cd01900">
    <property type="entry name" value="YchF"/>
    <property type="match status" value="1"/>
</dbReference>
<feature type="coiled-coil region" evidence="7">
    <location>
        <begin position="130"/>
        <end position="157"/>
    </location>
</feature>
<dbReference type="PIRSF" id="PIRSF006641">
    <property type="entry name" value="CHP00092"/>
    <property type="match status" value="1"/>
</dbReference>
<dbReference type="InterPro" id="IPR023192">
    <property type="entry name" value="TGS-like_dom_sf"/>
</dbReference>
<evidence type="ECO:0000313" key="11">
    <source>
        <dbReference type="Proteomes" id="UP001301653"/>
    </source>
</evidence>
<keyword evidence="4 6" id="KW-0067">ATP-binding</keyword>
<evidence type="ECO:0000256" key="5">
    <source>
        <dbReference type="ARBA" id="ARBA00022842"/>
    </source>
</evidence>
<keyword evidence="3 6" id="KW-0547">Nucleotide-binding</keyword>
<keyword evidence="11" id="KW-1185">Reference proteome</keyword>
<sequence>MGIKCGIVGLPNVGKSTLFNALTKAGIAAANFPFCTIEPNVGIVPVPDQRLNELAGIINPQKVVPTAVEFVDIAGLVAGAASGEGLGNKFLAHIREVDAITHVVRCFEHTDIIHVAGRVDPIADIDTIDLELALADLDSVEKALNRAERAAKGGDKEATARKPVLAKLQAALSDGKSGRSVGLDDEEKALVRDLFLLTLKPVMYIANVLEDGFDNNPHLEAVRARAATEGAEVVPVSAAIEEELSQLDDEDRDTFLADLGLEEPGLNRVIRAAYNLLGLQTYFTAGVKEVRAWTVRKGATAPQAAAVIHTDFEKGFIRAETISYADFIKYRGEAGAKEAGRLRLEGKEYRVQEGDILHFRFNV</sequence>
<proteinExistence type="inferred from homology"/>